<dbReference type="InterPro" id="IPR004009">
    <property type="entry name" value="SH3_Myosin"/>
</dbReference>
<dbReference type="Pfam" id="PF00063">
    <property type="entry name" value="Myosin_head"/>
    <property type="match status" value="1"/>
</dbReference>
<dbReference type="Pfam" id="PF01576">
    <property type="entry name" value="Myosin_tail_1"/>
    <property type="match status" value="1"/>
</dbReference>
<dbReference type="Gene3D" id="2.30.30.360">
    <property type="entry name" value="Myosin S1 fragment, N-terminal"/>
    <property type="match status" value="1"/>
</dbReference>
<evidence type="ECO:0000256" key="4">
    <source>
        <dbReference type="ARBA" id="ARBA00022490"/>
    </source>
</evidence>
<dbReference type="GO" id="GO:0032982">
    <property type="term" value="C:myosin filament"/>
    <property type="evidence" value="ECO:0007669"/>
    <property type="project" value="UniProtKB-KW"/>
</dbReference>
<dbReference type="PROSITE" id="PS51844">
    <property type="entry name" value="SH3_LIKE"/>
    <property type="match status" value="1"/>
</dbReference>
<dbReference type="Gene3D" id="1.20.5.4820">
    <property type="match status" value="1"/>
</dbReference>
<dbReference type="Gene3D" id="1.20.5.370">
    <property type="match status" value="4"/>
</dbReference>
<keyword evidence="8 14" id="KW-0518">Myosin</keyword>
<keyword evidence="6 14" id="KW-0067">ATP-binding</keyword>
<evidence type="ECO:0000256" key="11">
    <source>
        <dbReference type="ARBA" id="ARBA00023203"/>
    </source>
</evidence>
<feature type="region of interest" description="Actin-binding" evidence="14">
    <location>
        <begin position="655"/>
        <end position="677"/>
    </location>
</feature>
<keyword evidence="9 14" id="KW-0505">Motor protein</keyword>
<keyword evidence="7" id="KW-0175">Coiled coil</keyword>
<dbReference type="FunFam" id="1.20.5.370:FF:000005">
    <property type="entry name" value="Myosin heavy chain, isoform I"/>
    <property type="match status" value="1"/>
</dbReference>
<evidence type="ECO:0000259" key="16">
    <source>
        <dbReference type="PROSITE" id="PS51456"/>
    </source>
</evidence>
<organism evidence="18 19">
    <name type="scientific">Stomoxys calcitrans</name>
    <name type="common">Stable fly</name>
    <name type="synonym">Conops calcitrans</name>
    <dbReference type="NCBI Taxonomy" id="35570"/>
    <lineage>
        <taxon>Eukaryota</taxon>
        <taxon>Metazoa</taxon>
        <taxon>Ecdysozoa</taxon>
        <taxon>Arthropoda</taxon>
        <taxon>Hexapoda</taxon>
        <taxon>Insecta</taxon>
        <taxon>Pterygota</taxon>
        <taxon>Neoptera</taxon>
        <taxon>Endopterygota</taxon>
        <taxon>Diptera</taxon>
        <taxon>Brachycera</taxon>
        <taxon>Muscomorpha</taxon>
        <taxon>Muscoidea</taxon>
        <taxon>Muscidae</taxon>
        <taxon>Stomoxys</taxon>
    </lineage>
</organism>
<dbReference type="EnsemblMetazoa" id="SCAU015727-RAE">
    <property type="protein sequence ID" value="SCAU015727-PAE"/>
    <property type="gene ID" value="SCAU015727"/>
</dbReference>
<evidence type="ECO:0000256" key="13">
    <source>
        <dbReference type="ARBA" id="ARBA00038612"/>
    </source>
</evidence>
<dbReference type="FunFam" id="1.20.58.530:FF:000001">
    <property type="entry name" value="Myosin heavy chain"/>
    <property type="match status" value="1"/>
</dbReference>
<dbReference type="FunFam" id="1.20.5.370:FF:000008">
    <property type="entry name" value="Myosin heavy chain"/>
    <property type="match status" value="1"/>
</dbReference>
<dbReference type="GO" id="GO:0031672">
    <property type="term" value="C:A band"/>
    <property type="evidence" value="ECO:0007669"/>
    <property type="project" value="UniProtKB-ARBA"/>
</dbReference>
<dbReference type="FunFam" id="1.20.5.340:FF:000019">
    <property type="entry name" value="Myosin heavy chain, isoform G"/>
    <property type="match status" value="1"/>
</dbReference>
<dbReference type="FunFam" id="1.20.5.340:FF:000038">
    <property type="entry name" value="Myosin heavy chain muscle"/>
    <property type="match status" value="1"/>
</dbReference>
<feature type="domain" description="Myosin motor" evidence="16">
    <location>
        <begin position="86"/>
        <end position="776"/>
    </location>
</feature>
<proteinExistence type="inferred from homology"/>
<dbReference type="GO" id="GO:0007298">
    <property type="term" value="P:border follicle cell migration"/>
    <property type="evidence" value="ECO:0007669"/>
    <property type="project" value="UniProtKB-ARBA"/>
</dbReference>
<dbReference type="InterPro" id="IPR002928">
    <property type="entry name" value="Myosin_tail"/>
</dbReference>
<evidence type="ECO:0000256" key="3">
    <source>
        <dbReference type="ARBA" id="ARBA00022433"/>
    </source>
</evidence>
<dbReference type="InterPro" id="IPR008989">
    <property type="entry name" value="Myosin_S1_N"/>
</dbReference>
<dbReference type="SMART" id="SM00015">
    <property type="entry name" value="IQ"/>
    <property type="match status" value="1"/>
</dbReference>
<keyword evidence="19" id="KW-1185">Reference proteome</keyword>
<dbReference type="GO" id="GO:0008307">
    <property type="term" value="F:structural constituent of muscle"/>
    <property type="evidence" value="ECO:0007669"/>
    <property type="project" value="UniProtKB-ARBA"/>
</dbReference>
<dbReference type="InterPro" id="IPR000048">
    <property type="entry name" value="IQ_motif_EF-hand-BS"/>
</dbReference>
<keyword evidence="10" id="KW-0514">Muscle protein</keyword>
<dbReference type="GO" id="GO:0005524">
    <property type="term" value="F:ATP binding"/>
    <property type="evidence" value="ECO:0007669"/>
    <property type="project" value="UniProtKB-UniRule"/>
</dbReference>
<reference evidence="18" key="1">
    <citation type="submission" date="2020-05" db="UniProtKB">
        <authorList>
            <consortium name="EnsemblMetazoa"/>
        </authorList>
    </citation>
    <scope>IDENTIFICATION</scope>
    <source>
        <strain evidence="18">USDA</strain>
    </source>
</reference>
<dbReference type="GO" id="GO:0016460">
    <property type="term" value="C:myosin II complex"/>
    <property type="evidence" value="ECO:0007669"/>
    <property type="project" value="TreeGrafter"/>
</dbReference>
<evidence type="ECO:0000256" key="14">
    <source>
        <dbReference type="PROSITE-ProRule" id="PRU00782"/>
    </source>
</evidence>
<dbReference type="CDD" id="cd14909">
    <property type="entry name" value="MYSc_Myh1_insects_crustaceans"/>
    <property type="match status" value="1"/>
</dbReference>
<dbReference type="GO" id="GO:0051015">
    <property type="term" value="F:actin filament binding"/>
    <property type="evidence" value="ECO:0007669"/>
    <property type="project" value="InterPro"/>
</dbReference>
<evidence type="ECO:0000256" key="1">
    <source>
        <dbReference type="ARBA" id="ARBA00004657"/>
    </source>
</evidence>
<dbReference type="Gene3D" id="1.20.58.530">
    <property type="match status" value="1"/>
</dbReference>
<comment type="subcellular location">
    <subcellularLocation>
        <location evidence="1">Cytoplasm</location>
        <location evidence="1">Myofibril</location>
    </subcellularLocation>
</comment>
<evidence type="ECO:0000259" key="17">
    <source>
        <dbReference type="PROSITE" id="PS51844"/>
    </source>
</evidence>
<dbReference type="Gene3D" id="1.20.120.720">
    <property type="entry name" value="Myosin VI head, motor domain, U50 subdomain"/>
    <property type="match status" value="1"/>
</dbReference>
<dbReference type="InterPro" id="IPR001609">
    <property type="entry name" value="Myosin_head_motor_dom-like"/>
</dbReference>
<dbReference type="Gene3D" id="1.10.10.820">
    <property type="match status" value="1"/>
</dbReference>
<dbReference type="InterPro" id="IPR027417">
    <property type="entry name" value="P-loop_NTPase"/>
</dbReference>
<feature type="region of interest" description="Disordered" evidence="15">
    <location>
        <begin position="1921"/>
        <end position="1961"/>
    </location>
</feature>
<dbReference type="PANTHER" id="PTHR45615:SF27">
    <property type="entry name" value="MYOSIN HEAVY CHAIN, MUSCLE"/>
    <property type="match status" value="1"/>
</dbReference>
<dbReference type="GO" id="GO:0040011">
    <property type="term" value="P:locomotion"/>
    <property type="evidence" value="ECO:0007669"/>
    <property type="project" value="UniProtKB-ARBA"/>
</dbReference>
<comment type="function">
    <text evidence="12">Muscle contraction.</text>
</comment>
<dbReference type="InterPro" id="IPR014751">
    <property type="entry name" value="XRCC4-like_C"/>
</dbReference>
<dbReference type="FunFam" id="1.20.5.370:FF:000010">
    <property type="entry name" value="Myosin heavy chain, isoform G"/>
    <property type="match status" value="1"/>
</dbReference>
<dbReference type="FunFam" id="3.40.850.10:FF:000024">
    <property type="entry name" value="Myosin heavy chain, isoform J"/>
    <property type="match status" value="1"/>
</dbReference>
<feature type="domain" description="Myosin N-terminal SH3-like" evidence="17">
    <location>
        <begin position="33"/>
        <end position="82"/>
    </location>
</feature>
<dbReference type="PRINTS" id="PR00193">
    <property type="entry name" value="MYOSINHEAVY"/>
</dbReference>
<evidence type="ECO:0000256" key="9">
    <source>
        <dbReference type="ARBA" id="ARBA00023175"/>
    </source>
</evidence>
<dbReference type="FunFam" id="2.30.30.360:FF:000001">
    <property type="entry name" value="Myosin heavy chain"/>
    <property type="match status" value="1"/>
</dbReference>
<dbReference type="FunFam" id="1.20.5.340:FF:000021">
    <property type="entry name" value="Myosin heavy chain, isoform G"/>
    <property type="match status" value="1"/>
</dbReference>
<keyword evidence="11 14" id="KW-0009">Actin-binding</keyword>
<evidence type="ECO:0008006" key="20">
    <source>
        <dbReference type="Google" id="ProtNLM"/>
    </source>
</evidence>
<dbReference type="PROSITE" id="PS51456">
    <property type="entry name" value="MYOSIN_MOTOR"/>
    <property type="match status" value="1"/>
</dbReference>
<evidence type="ECO:0000256" key="10">
    <source>
        <dbReference type="ARBA" id="ARBA00023179"/>
    </source>
</evidence>
<evidence type="ECO:0000256" key="12">
    <source>
        <dbReference type="ARBA" id="ARBA00037488"/>
    </source>
</evidence>
<keyword evidence="5 14" id="KW-0547">Nucleotide-binding</keyword>
<evidence type="ECO:0000256" key="8">
    <source>
        <dbReference type="ARBA" id="ARBA00023123"/>
    </source>
</evidence>
<dbReference type="GO" id="GO:0000146">
    <property type="term" value="F:microfilament motor activity"/>
    <property type="evidence" value="ECO:0007669"/>
    <property type="project" value="TreeGrafter"/>
</dbReference>
<dbReference type="PROSITE" id="PS50096">
    <property type="entry name" value="IQ"/>
    <property type="match status" value="1"/>
</dbReference>
<dbReference type="FunFam" id="1.20.5.370:FF:000001">
    <property type="entry name" value="Myosin heavy chain"/>
    <property type="match status" value="1"/>
</dbReference>
<dbReference type="Pfam" id="PF02736">
    <property type="entry name" value="Myosin_N"/>
    <property type="match status" value="1"/>
</dbReference>
<evidence type="ECO:0000256" key="2">
    <source>
        <dbReference type="ARBA" id="ARBA00008314"/>
    </source>
</evidence>
<dbReference type="GO" id="GO:0031033">
    <property type="term" value="P:myosin filament organization"/>
    <property type="evidence" value="ECO:0007669"/>
    <property type="project" value="UniProtKB-ARBA"/>
</dbReference>
<dbReference type="FunFam" id="1.20.5.340:FF:000036">
    <property type="entry name" value="Myosin heavy chain"/>
    <property type="match status" value="1"/>
</dbReference>
<dbReference type="FunFam" id="1.10.10.820:FF:000001">
    <property type="entry name" value="Myosin heavy chain"/>
    <property type="match status" value="1"/>
</dbReference>
<dbReference type="Gene3D" id="1.20.5.340">
    <property type="match status" value="4"/>
</dbReference>
<evidence type="ECO:0000256" key="6">
    <source>
        <dbReference type="ARBA" id="ARBA00022840"/>
    </source>
</evidence>
<name>A0A1I8QBV8_STOCA</name>
<dbReference type="FunFam" id="1.20.5.4820:FF:000002">
    <property type="entry name" value="Myosin heavy chain 10"/>
    <property type="match status" value="1"/>
</dbReference>
<feature type="region of interest" description="Disordered" evidence="15">
    <location>
        <begin position="1821"/>
        <end position="1861"/>
    </location>
</feature>
<dbReference type="SMART" id="SM00242">
    <property type="entry name" value="MYSc"/>
    <property type="match status" value="1"/>
</dbReference>
<dbReference type="OrthoDB" id="6108017at2759"/>
<dbReference type="InterPro" id="IPR036961">
    <property type="entry name" value="Kinesin_motor_dom_sf"/>
</dbReference>
<evidence type="ECO:0000256" key="15">
    <source>
        <dbReference type="SAM" id="MobiDB-lite"/>
    </source>
</evidence>
<dbReference type="SUPFAM" id="SSF90257">
    <property type="entry name" value="Myosin rod fragments"/>
    <property type="match status" value="6"/>
</dbReference>
<accession>A0A1I8QBV8</accession>
<comment type="subunit">
    <text evidence="13">Muscle myosin is a hexameric protein that consists of 2 heavy chain subunits (MHC), 2 alkali light chain subunits (MLC) and 2 regulatory light chain subunits (MLC-2).</text>
</comment>
<keyword evidence="4" id="KW-0963">Cytoplasm</keyword>
<dbReference type="FunFam" id="1.20.5.340:FF:000025">
    <property type="entry name" value="Myosin heavy chain, isoform G"/>
    <property type="match status" value="1"/>
</dbReference>
<evidence type="ECO:0000313" key="18">
    <source>
        <dbReference type="EnsemblMetazoa" id="SCAU015727-PAE"/>
    </source>
</evidence>
<gene>
    <name evidence="18" type="primary">106082291</name>
</gene>
<dbReference type="GO" id="GO:0045214">
    <property type="term" value="P:sarcomere organization"/>
    <property type="evidence" value="ECO:0007669"/>
    <property type="project" value="UniProtKB-ARBA"/>
</dbReference>
<dbReference type="GO" id="GO:0042802">
    <property type="term" value="F:identical protein binding"/>
    <property type="evidence" value="ECO:0007669"/>
    <property type="project" value="UniProtKB-ARBA"/>
</dbReference>
<evidence type="ECO:0000256" key="7">
    <source>
        <dbReference type="ARBA" id="ARBA00023054"/>
    </source>
</evidence>
<dbReference type="GO" id="GO:0006936">
    <property type="term" value="P:muscle contraction"/>
    <property type="evidence" value="ECO:0007669"/>
    <property type="project" value="TreeGrafter"/>
</dbReference>
<dbReference type="VEuPathDB" id="VectorBase:SCAU015727"/>
<dbReference type="Proteomes" id="UP000095300">
    <property type="component" value="Unassembled WGS sequence"/>
</dbReference>
<dbReference type="FunFam" id="1.20.5.370:FF:000009">
    <property type="entry name" value="Myosin heavy chain, isoform G"/>
    <property type="match status" value="1"/>
</dbReference>
<sequence length="1961" mass="224271">MPRPIASQEDEDPTPYLFVSLEQRRIDQSKPYDSKKNCWVPDEKEGYLLGEIKATKGDVVSVGLPGGETKDFKKDKLQQVNPPKYEKAEDMSNLTYLNDASVLHNLRQRYYNKLIYTYSGLFCVAINPYKRYPVYTNRCAKMYRGKRRNEVPPHIFAISDGAYVDMLTNHVNQSMLITGESGAGKTENTKKVIAYFATVGASTKKDESQKNKGSLEDQVVQTNPVLEAFGNAKTVRNDNSSRFGKFIRIHFGPTGKLAGADIETYLLEKARVISQQSLERSYHIFYQIMSGSVAGVKEYCLLTDNVYDYHIVSQGKITVASIDDADEFTLTDQAFDILGFTKQEKEDVYRITAAVMHMGGMKFKQRGREEQAEQDGEEEGGRVAKLFGCDCAELYKNLLKPRIKVGNEFVTQGRNVQQVTNSIGALCKGVFDRLFKWLVKKCNETLDTKQKRQHFIGVLDIAGFEIFDYNGFEQLCINFTNEKLQQFFNHHMFVLEQEEYKKEGINWDFIDFGMDLLACIDLIEKPMGILSILEEESMFPKATDQTFSEKLTNTHLGKSAPFQKPKPPKPGQQAAHFAIGHYAGVVAYNITGWLEKNKDPLNDTVVDQFKKSKNALLVEIFADHPGQSGGGDAKGGRGKKGGGFATVSSAYKEQLNSLMTTLRSTQPHFVRCIIPNEMKQPGLVDAHLVMHQLTCNGVLEGIRICRKGFPNRMVYPDFKQRYQILNPKGIKGVDDPKKATKILIECTELADDQYRLGNTKVFFRAGVLGQMEEFRDERLGKIMSWMQAWARGYLARKGFKKLQEQRVALKVVQRNLRKYLQLRTWPWYKLWQKVKPLLNVSRIEDEIARLEEKAKKAEDAHAAEVKVRKELEALNAKLLAEKTALLDSLSGEKGQLSDFQERCSKLQAQKSDLENQLRDIQDRLTQEEDARNQLFQQKKKADQEISGLKKDIEDMELNIQKAEQDKSTKDHQIRNLNDEIAHQDELINKLNKEKKMQGESNQKTGEELQAAEDKINHLNKVKSKLEQTLDELEDSLEREKKLRGDVEKSKRKVEGDLKLTQEAVADLERNKKELEQTIQRKDKELGALTGKLDDEQVVVNKNNRQIKELQARIEELEEEIEAERQARAKAEKQRADLARELEELGERLEEAGGATSAQIELNKKREAELSKLRRDLEEANIQHESTLANLRKKHNDAIAEMAEQVDQLNKMKAKAEHDRQTCHSELNQTRTACDQLGREKAAQEKIAKQLQHTLNEVQSKLDETNRSLNDFDAAKKKLSIENSDLLRQLEEAESQVSQLSKIKISLTTQLEDTKRMADEESRERATLLGKFRNLEHDLDNFREQVEEEAEGKADLQRQLSKANAEAQLWRSKYESDGVARAEELEEAKRKLQARLAEAEETIESLNQKCIGLEKTKQRLSTEVEDLQLEVDRANAIANAAEKKQKAFDKIIGEWKLKVDDLAAELDASQKECRNYSTELFRLKGAYEEGQEQLEAVRRENKNLADEVKDLLDQIGEGGRNIHEIEKARKRLEAEKDELQAALEEAEAALEQEENKVLRAQLELSQVRQEIDRRIQEKEEEFENTRKNHQRALDSMQASLEAEAKGKAEALRMKKKLEADINELEIALDHANKANAEAQKNIKRYQQQLKDIQTALEEEQRARDDAREQLGISERRANALQNELEESRTLLEQADRGRRQAEQELADAHEQLNEVSAQNASISAAKRKLESELQTLHSDLDELLNEAKNSEEKAKKAMVDAARLADELRAEQDHAQTQEKLRKALEQQIKELQVRLDDAEANALKGGKKAIQKLEQRVRELENELDGEQRRHADAQKNLRKSERRVKELSFQSEEDRKNHERMQDLVDKLQQKIKTYKRQIEEAEEIAALNLAKFRKAQQELEESEERADLAEQAISKFRAKGRGGSVGRGASPAPRAMSMRPQLDGMAFPPRFDLAPENEF</sequence>
<dbReference type="Gene3D" id="3.40.850.10">
    <property type="entry name" value="Kinesin motor domain"/>
    <property type="match status" value="1"/>
</dbReference>
<comment type="similarity">
    <text evidence="2 14">Belongs to the TRAFAC class myosin-kinesin ATPase superfamily. Myosin family.</text>
</comment>
<protein>
    <recommendedName>
        <fullName evidence="20">Myosin heavy chain, muscle</fullName>
    </recommendedName>
</protein>
<dbReference type="GO" id="GO:0007424">
    <property type="term" value="P:open tracheal system development"/>
    <property type="evidence" value="ECO:0007669"/>
    <property type="project" value="UniProtKB-ARBA"/>
</dbReference>
<dbReference type="SUPFAM" id="SSF52540">
    <property type="entry name" value="P-loop containing nucleoside triphosphate hydrolases"/>
    <property type="match status" value="1"/>
</dbReference>
<evidence type="ECO:0000313" key="19">
    <source>
        <dbReference type="Proteomes" id="UP000095300"/>
    </source>
</evidence>
<dbReference type="PANTHER" id="PTHR45615">
    <property type="entry name" value="MYOSIN HEAVY CHAIN, NON-MUSCLE"/>
    <property type="match status" value="1"/>
</dbReference>
<evidence type="ECO:0000256" key="5">
    <source>
        <dbReference type="ARBA" id="ARBA00022741"/>
    </source>
</evidence>
<dbReference type="Gene3D" id="6.10.140.910">
    <property type="match status" value="1"/>
</dbReference>
<dbReference type="FunFam" id="1.20.120.720:FF:000001">
    <property type="entry name" value="Myosin heavy chain, muscle"/>
    <property type="match status" value="1"/>
</dbReference>
<dbReference type="GO" id="GO:0048513">
    <property type="term" value="P:animal organ development"/>
    <property type="evidence" value="ECO:0007669"/>
    <property type="project" value="UniProtKB-ARBA"/>
</dbReference>
<keyword evidence="3" id="KW-0787">Thick filament</keyword>
<feature type="binding site" evidence="14">
    <location>
        <begin position="179"/>
        <end position="186"/>
    </location>
    <ligand>
        <name>ATP</name>
        <dbReference type="ChEBI" id="CHEBI:30616"/>
    </ligand>
</feature>